<proteinExistence type="predicted"/>
<evidence type="ECO:0000259" key="2">
    <source>
        <dbReference type="Pfam" id="PF00857"/>
    </source>
</evidence>
<evidence type="ECO:0000313" key="3">
    <source>
        <dbReference type="EMBL" id="ANI29081.1"/>
    </source>
</evidence>
<sequence length="190" mass="21093">MMKIEAKTSALVLIDLQQGILPYAGGPYSAEQVVNHGAHLAEQFRQLGAPVFWVRVGWSGDFADVLHPPVDRPNPAGRLPANWWDFPPQLKVRDSDILVTKRQWGAFYGTELDLQLRRRGIKTIVLGGIATNLGVESTARSAWEHGYELVIAEDACSAPDTEQHQASFHHIFPRFSRVRSSNEIIAALTA</sequence>
<protein>
    <submittedName>
        <fullName evidence="3">Hydrolase</fullName>
    </submittedName>
</protein>
<dbReference type="Proteomes" id="UP000266744">
    <property type="component" value="Chromosome"/>
</dbReference>
<accession>A0ABM6BI09</accession>
<dbReference type="PANTHER" id="PTHR43540">
    <property type="entry name" value="PEROXYUREIDOACRYLATE/UREIDOACRYLATE AMIDOHYDROLASE-RELATED"/>
    <property type="match status" value="1"/>
</dbReference>
<dbReference type="InterPro" id="IPR000868">
    <property type="entry name" value="Isochorismatase-like_dom"/>
</dbReference>
<keyword evidence="1 3" id="KW-0378">Hydrolase</keyword>
<dbReference type="InterPro" id="IPR050272">
    <property type="entry name" value="Isochorismatase-like_hydrls"/>
</dbReference>
<dbReference type="CDD" id="cd00431">
    <property type="entry name" value="cysteine_hydrolases"/>
    <property type="match status" value="1"/>
</dbReference>
<dbReference type="SUPFAM" id="SSF52499">
    <property type="entry name" value="Isochorismatase-like hydrolases"/>
    <property type="match status" value="1"/>
</dbReference>
<keyword evidence="4" id="KW-1185">Reference proteome</keyword>
<dbReference type="PANTHER" id="PTHR43540:SF7">
    <property type="entry name" value="ISOCHORISMATASE FAMILY PROTEIN YECD"/>
    <property type="match status" value="1"/>
</dbReference>
<name>A0ABM6BI09_YERET</name>
<dbReference type="InterPro" id="IPR036380">
    <property type="entry name" value="Isochorismatase-like_sf"/>
</dbReference>
<organism evidence="3 4">
    <name type="scientific">Yersinia entomophaga</name>
    <dbReference type="NCBI Taxonomy" id="935293"/>
    <lineage>
        <taxon>Bacteria</taxon>
        <taxon>Pseudomonadati</taxon>
        <taxon>Pseudomonadota</taxon>
        <taxon>Gammaproteobacteria</taxon>
        <taxon>Enterobacterales</taxon>
        <taxon>Yersiniaceae</taxon>
        <taxon>Yersinia</taxon>
    </lineage>
</organism>
<gene>
    <name evidence="3" type="ORF">PL78_04410</name>
</gene>
<dbReference type="NCBIfam" id="NF008517">
    <property type="entry name" value="PRK11440.1"/>
    <property type="match status" value="1"/>
</dbReference>
<dbReference type="Pfam" id="PF00857">
    <property type="entry name" value="Isochorismatase"/>
    <property type="match status" value="1"/>
</dbReference>
<feature type="domain" description="Isochorismatase-like" evidence="2">
    <location>
        <begin position="9"/>
        <end position="182"/>
    </location>
</feature>
<dbReference type="GO" id="GO:0016787">
    <property type="term" value="F:hydrolase activity"/>
    <property type="evidence" value="ECO:0007669"/>
    <property type="project" value="UniProtKB-KW"/>
</dbReference>
<evidence type="ECO:0000313" key="4">
    <source>
        <dbReference type="Proteomes" id="UP000266744"/>
    </source>
</evidence>
<dbReference type="EMBL" id="CP010029">
    <property type="protein sequence ID" value="ANI29081.1"/>
    <property type="molecule type" value="Genomic_DNA"/>
</dbReference>
<dbReference type="Gene3D" id="3.40.50.850">
    <property type="entry name" value="Isochorismatase-like"/>
    <property type="match status" value="1"/>
</dbReference>
<reference evidence="3 4" key="1">
    <citation type="journal article" date="2016" name="Toxins">
        <title>The Draft Genome Sequence of the Yersinia entomophaga Entomopathogenic Type Strain MH96T.</title>
        <authorList>
            <person name="Hurst M.R."/>
            <person name="Beattie A."/>
            <person name="Altermann E."/>
            <person name="Moraga R.M."/>
            <person name="Harper L.A."/>
            <person name="Calder J."/>
            <person name="Laugraud A."/>
        </authorList>
    </citation>
    <scope>NUCLEOTIDE SEQUENCE [LARGE SCALE GENOMIC DNA]</scope>
    <source>
        <strain evidence="3 4">MH96</strain>
    </source>
</reference>
<evidence type="ECO:0000256" key="1">
    <source>
        <dbReference type="ARBA" id="ARBA00022801"/>
    </source>
</evidence>